<protein>
    <submittedName>
        <fullName evidence="1">Uncharacterized protein</fullName>
    </submittedName>
</protein>
<organism evidence="1 2">
    <name type="scientific">Paspalum notatum var. saurae</name>
    <dbReference type="NCBI Taxonomy" id="547442"/>
    <lineage>
        <taxon>Eukaryota</taxon>
        <taxon>Viridiplantae</taxon>
        <taxon>Streptophyta</taxon>
        <taxon>Embryophyta</taxon>
        <taxon>Tracheophyta</taxon>
        <taxon>Spermatophyta</taxon>
        <taxon>Magnoliopsida</taxon>
        <taxon>Liliopsida</taxon>
        <taxon>Poales</taxon>
        <taxon>Poaceae</taxon>
        <taxon>PACMAD clade</taxon>
        <taxon>Panicoideae</taxon>
        <taxon>Andropogonodae</taxon>
        <taxon>Paspaleae</taxon>
        <taxon>Paspalinae</taxon>
        <taxon>Paspalum</taxon>
    </lineage>
</organism>
<dbReference type="Proteomes" id="UP001341281">
    <property type="component" value="Chromosome 04"/>
</dbReference>
<reference evidence="1 2" key="1">
    <citation type="submission" date="2024-02" db="EMBL/GenBank/DDBJ databases">
        <title>High-quality chromosome-scale genome assembly of Pensacola bahiagrass (Paspalum notatum Flugge var. saurae).</title>
        <authorList>
            <person name="Vega J.M."/>
            <person name="Podio M."/>
            <person name="Orjuela J."/>
            <person name="Siena L.A."/>
            <person name="Pessino S.C."/>
            <person name="Combes M.C."/>
            <person name="Mariac C."/>
            <person name="Albertini E."/>
            <person name="Pupilli F."/>
            <person name="Ortiz J.P.A."/>
            <person name="Leblanc O."/>
        </authorList>
    </citation>
    <scope>NUCLEOTIDE SEQUENCE [LARGE SCALE GENOMIC DNA]</scope>
    <source>
        <strain evidence="1">R1</strain>
        <tissue evidence="1">Leaf</tissue>
    </source>
</reference>
<dbReference type="AlphaFoldDB" id="A0AAQ3WPG1"/>
<evidence type="ECO:0000313" key="1">
    <source>
        <dbReference type="EMBL" id="WVZ69177.1"/>
    </source>
</evidence>
<sequence length="175" mass="19246">MPGAGPPTALLRALGLGFGARMKFRPRRVRGYTDGNCQPSRLLPPPKEIERVGCRDRPTDCREARFSPSTPAAAEACRRVQCRCLLLVHEQQVQACGLAEEKGPAGGGRGQYLTLDKHVSPVSNNKVALLILQPWLAERFSANAAPDFSSRKEMVRSTEERKVAFLFRSLRDSSG</sequence>
<dbReference type="EMBL" id="CP144748">
    <property type="protein sequence ID" value="WVZ69177.1"/>
    <property type="molecule type" value="Genomic_DNA"/>
</dbReference>
<keyword evidence="2" id="KW-1185">Reference proteome</keyword>
<name>A0AAQ3WPG1_PASNO</name>
<evidence type="ECO:0000313" key="2">
    <source>
        <dbReference type="Proteomes" id="UP001341281"/>
    </source>
</evidence>
<gene>
    <name evidence="1" type="ORF">U9M48_018007</name>
</gene>
<accession>A0AAQ3WPG1</accession>
<proteinExistence type="predicted"/>